<keyword evidence="1" id="KW-0175">Coiled coil</keyword>
<organism evidence="2 3">
    <name type="scientific">Mycena chlorophos</name>
    <name type="common">Agaric fungus</name>
    <name type="synonym">Agaricus chlorophos</name>
    <dbReference type="NCBI Taxonomy" id="658473"/>
    <lineage>
        <taxon>Eukaryota</taxon>
        <taxon>Fungi</taxon>
        <taxon>Dikarya</taxon>
        <taxon>Basidiomycota</taxon>
        <taxon>Agaricomycotina</taxon>
        <taxon>Agaricomycetes</taxon>
        <taxon>Agaricomycetidae</taxon>
        <taxon>Agaricales</taxon>
        <taxon>Marasmiineae</taxon>
        <taxon>Mycenaceae</taxon>
        <taxon>Mycena</taxon>
    </lineage>
</organism>
<accession>A0ABQ0M7S1</accession>
<protein>
    <submittedName>
        <fullName evidence="2">Uncharacterized protein</fullName>
    </submittedName>
</protein>
<sequence>MYHLLIRVTKAVKDDPHKHAFSTAGGPSTQSGELTRLHDHLEQLMESKLEAQYTKIKQQMDTRMEQLEQRMNTMMADQMARLAQMMQPRTG</sequence>
<evidence type="ECO:0000256" key="1">
    <source>
        <dbReference type="SAM" id="Coils"/>
    </source>
</evidence>
<gene>
    <name evidence="2" type="ORF">MCHLO_15609</name>
</gene>
<keyword evidence="3" id="KW-1185">Reference proteome</keyword>
<evidence type="ECO:0000313" key="2">
    <source>
        <dbReference type="EMBL" id="GAT59292.1"/>
    </source>
</evidence>
<name>A0ABQ0M7S1_MYCCL</name>
<dbReference type="Proteomes" id="UP000815677">
    <property type="component" value="Unassembled WGS sequence"/>
</dbReference>
<feature type="coiled-coil region" evidence="1">
    <location>
        <begin position="50"/>
        <end position="77"/>
    </location>
</feature>
<proteinExistence type="predicted"/>
<reference evidence="2" key="1">
    <citation type="submission" date="2014-09" db="EMBL/GenBank/DDBJ databases">
        <title>Genome sequence of the luminous mushroom Mycena chlorophos for searching fungal bioluminescence genes.</title>
        <authorList>
            <person name="Tanaka Y."/>
            <person name="Kasuga D."/>
            <person name="Oba Y."/>
            <person name="Hase S."/>
            <person name="Sato K."/>
            <person name="Oba Y."/>
            <person name="Sakakibara Y."/>
        </authorList>
    </citation>
    <scope>NUCLEOTIDE SEQUENCE</scope>
</reference>
<dbReference type="EMBL" id="DF849841">
    <property type="protein sequence ID" value="GAT59292.1"/>
    <property type="molecule type" value="Genomic_DNA"/>
</dbReference>
<evidence type="ECO:0000313" key="3">
    <source>
        <dbReference type="Proteomes" id="UP000815677"/>
    </source>
</evidence>